<comment type="caution">
    <text evidence="3">The sequence shown here is derived from an EMBL/GenBank/DDBJ whole genome shotgun (WGS) entry which is preliminary data.</text>
</comment>
<dbReference type="Proteomes" id="UP000823933">
    <property type="component" value="Unassembled WGS sequence"/>
</dbReference>
<evidence type="ECO:0000313" key="3">
    <source>
        <dbReference type="EMBL" id="HIW08024.1"/>
    </source>
</evidence>
<feature type="coiled-coil region" evidence="1">
    <location>
        <begin position="375"/>
        <end position="409"/>
    </location>
</feature>
<proteinExistence type="predicted"/>
<dbReference type="EMBL" id="DXHQ01000017">
    <property type="protein sequence ID" value="HIW08024.1"/>
    <property type="molecule type" value="Genomic_DNA"/>
</dbReference>
<dbReference type="AlphaFoldDB" id="A0A9D1Q8K4"/>
<sequence>MATIKHTSSKNSDLTAPEHYLTFQHNEYTGLPLLDENGRPKLREEYLLDTLECGGQSFAMACLLANRKYGKNFSPDDVKTHQYIISFDPRDAADNGLTLEKAQALGLQFCKENFPGHPAIVCAHPDGHNGAGNIHVHIVIGSVRIRTIPRQPYMEKPCDWQEGMKHRCTAAMLRHLRVETMELCQEAGLYQIDLLNGTGERITEKEYWAQRRGQRRLDHANQKAAASGQPIRQTKYETEKAALRRQIRSVLTKAVSLEEFSAQLLQEHGIMVRESRGRFSYLTAGRTKPISSHKLGDDFSKEKVLAVLAENAERKKTARLHSSDPHPDRISRLIDIQAKLAAGKGAGYEHWAKIFNLKQLAKSMALFTRYNLNSEEELDARVKELAEKYDEANKVAKDLENRIKANRELSRHVSAYLQNRKFAQQVKTAKNPEAFREQHRAELTAYQAAAAYFKAQKIAKLPSLKQLEAEREQLISEKARFYEAYREAKKAWIELSTAQQNLLSTLHREDRQQIQEGGLHDTDIAH</sequence>
<gene>
    <name evidence="3" type="ORF">H9890_01320</name>
</gene>
<reference evidence="3" key="1">
    <citation type="journal article" date="2021" name="PeerJ">
        <title>Extensive microbial diversity within the chicken gut microbiome revealed by metagenomics and culture.</title>
        <authorList>
            <person name="Gilroy R."/>
            <person name="Ravi A."/>
            <person name="Getino M."/>
            <person name="Pursley I."/>
            <person name="Horton D.L."/>
            <person name="Alikhan N.F."/>
            <person name="Baker D."/>
            <person name="Gharbi K."/>
            <person name="Hall N."/>
            <person name="Watson M."/>
            <person name="Adriaenssens E.M."/>
            <person name="Foster-Nyarko E."/>
            <person name="Jarju S."/>
            <person name="Secka A."/>
            <person name="Antonio M."/>
            <person name="Oren A."/>
            <person name="Chaudhuri R.R."/>
            <person name="La Ragione R."/>
            <person name="Hildebrand F."/>
            <person name="Pallen M.J."/>
        </authorList>
    </citation>
    <scope>NUCLEOTIDE SEQUENCE</scope>
    <source>
        <strain evidence="3">ChiHcolR34-3080</strain>
    </source>
</reference>
<accession>A0A9D1Q8K4</accession>
<reference evidence="3" key="2">
    <citation type="submission" date="2021-04" db="EMBL/GenBank/DDBJ databases">
        <authorList>
            <person name="Gilroy R."/>
        </authorList>
    </citation>
    <scope>NUCLEOTIDE SEQUENCE</scope>
    <source>
        <strain evidence="3">ChiHcolR34-3080</strain>
    </source>
</reference>
<dbReference type="Pfam" id="PF03432">
    <property type="entry name" value="Relaxase"/>
    <property type="match status" value="1"/>
</dbReference>
<name>A0A9D1Q8K4_9FIRM</name>
<dbReference type="InterPro" id="IPR005094">
    <property type="entry name" value="Endonuclease_MobA/VirD2"/>
</dbReference>
<evidence type="ECO:0000259" key="2">
    <source>
        <dbReference type="Pfam" id="PF03432"/>
    </source>
</evidence>
<organism evidence="3 4">
    <name type="scientific">Candidatus Faecalibacterium intestinigallinarum</name>
    <dbReference type="NCBI Taxonomy" id="2838581"/>
    <lineage>
        <taxon>Bacteria</taxon>
        <taxon>Bacillati</taxon>
        <taxon>Bacillota</taxon>
        <taxon>Clostridia</taxon>
        <taxon>Eubacteriales</taxon>
        <taxon>Oscillospiraceae</taxon>
        <taxon>Faecalibacterium</taxon>
    </lineage>
</organism>
<evidence type="ECO:0000256" key="1">
    <source>
        <dbReference type="SAM" id="Coils"/>
    </source>
</evidence>
<keyword evidence="1" id="KW-0175">Coiled coil</keyword>
<evidence type="ECO:0000313" key="4">
    <source>
        <dbReference type="Proteomes" id="UP000823933"/>
    </source>
</evidence>
<protein>
    <submittedName>
        <fullName evidence="3">Relaxase/mobilization nuclease domain-containing protein</fullName>
    </submittedName>
</protein>
<feature type="domain" description="MobA/VirD2-like nuclease" evidence="2">
    <location>
        <begin position="52"/>
        <end position="147"/>
    </location>
</feature>